<dbReference type="InterPro" id="IPR018506">
    <property type="entry name" value="Cyt_B5_heme-BS"/>
</dbReference>
<dbReference type="Pfam" id="PF06110">
    <property type="entry name" value="TXD17-like_Trx"/>
    <property type="match status" value="1"/>
</dbReference>
<dbReference type="PANTHER" id="PTHR11351:SF31">
    <property type="entry name" value="DESATURASE 1, ISOFORM A-RELATED"/>
    <property type="match status" value="1"/>
</dbReference>
<evidence type="ECO:0000256" key="2">
    <source>
        <dbReference type="ARBA" id="ARBA00009295"/>
    </source>
</evidence>
<sequence length="538" mass="60981">MKNESLPFNWVTIVASPIIGFLAAVYTPLKRETACFAVIYYFVSGIAITGGYHRLWSHKSYEATLPLKWFLAIFGAACCQWSIRTWAECHRSHHRYTDTDKDPYSVRHGLVHAHIGWVLKPEIRAGPTDLSDLDADPVVRLQHRYYLTFAIIMSFIFPSGGFIYAGVIRLFFCYQAIFSINSIAHWLGDQPYDDRHTSRNHTLVALLCFGEGYHNYHHEFPADYRNGVEWYQCDITKWCIWVWKQLGLAYGLKQAPDNVVGKGTYQQARKKLERESNKLDWGLPLSQLPGITWDGFQEAVRDGRQLIIISGMVYDIATFIPLHPGGGKILVSHIGKDATKAFNGEIYSHSTAARNWLDEFRVGFLCGNGQKLSHVPIPAAVPGSKGKRLYVRLVIFRNQGRYKTNRKQDKTHRHFTLPTSPKQLELPEGADGKAFIVFVTSDDPTTGQSWCPDVRAAWPVLDATFSGANAPALRVVEVGQKPEWKDLNNVYRTNWKVPCIPALVRYERVNGETAETGKLVEGEIMDKKRLGEFIGTTL</sequence>
<evidence type="ECO:0000256" key="1">
    <source>
        <dbReference type="ARBA" id="ARBA00004141"/>
    </source>
</evidence>
<dbReference type="EMBL" id="ML738328">
    <property type="protein sequence ID" value="KAE8313088.1"/>
    <property type="molecule type" value="Genomic_DNA"/>
</dbReference>
<feature type="transmembrane region" description="Helical" evidence="14">
    <location>
        <begin position="67"/>
        <end position="87"/>
    </location>
</feature>
<keyword evidence="10" id="KW-0408">Iron</keyword>
<dbReference type="InterPro" id="IPR001522">
    <property type="entry name" value="FADS-1_CS"/>
</dbReference>
<evidence type="ECO:0000256" key="13">
    <source>
        <dbReference type="ARBA" id="ARBA00023160"/>
    </source>
</evidence>
<dbReference type="PANTHER" id="PTHR11351">
    <property type="entry name" value="ACYL-COA DESATURASE"/>
    <property type="match status" value="1"/>
</dbReference>
<evidence type="ECO:0000256" key="14">
    <source>
        <dbReference type="SAM" id="Phobius"/>
    </source>
</evidence>
<dbReference type="PROSITE" id="PS00191">
    <property type="entry name" value="CYTOCHROME_B5_1"/>
    <property type="match status" value="1"/>
</dbReference>
<evidence type="ECO:0000259" key="15">
    <source>
        <dbReference type="PROSITE" id="PS50255"/>
    </source>
</evidence>
<feature type="domain" description="Cytochrome b5 heme-binding" evidence="15">
    <location>
        <begin position="307"/>
        <end position="366"/>
    </location>
</feature>
<comment type="similarity">
    <text evidence="2">Belongs to the fatty acid desaturase type 1 family.</text>
</comment>
<dbReference type="GO" id="GO:0020037">
    <property type="term" value="F:heme binding"/>
    <property type="evidence" value="ECO:0007669"/>
    <property type="project" value="InterPro"/>
</dbReference>
<evidence type="ECO:0000256" key="11">
    <source>
        <dbReference type="ARBA" id="ARBA00023098"/>
    </source>
</evidence>
<keyword evidence="13" id="KW-0275">Fatty acid biosynthesis</keyword>
<feature type="transmembrane region" description="Helical" evidence="14">
    <location>
        <begin position="34"/>
        <end position="55"/>
    </location>
</feature>
<evidence type="ECO:0000256" key="7">
    <source>
        <dbReference type="ARBA" id="ARBA00022832"/>
    </source>
</evidence>
<dbReference type="InterPro" id="IPR010357">
    <property type="entry name" value="TXNDC17_dom"/>
</dbReference>
<dbReference type="InterPro" id="IPR005804">
    <property type="entry name" value="FA_desaturase_dom"/>
</dbReference>
<dbReference type="Proteomes" id="UP000325433">
    <property type="component" value="Unassembled WGS sequence"/>
</dbReference>
<evidence type="ECO:0000256" key="12">
    <source>
        <dbReference type="ARBA" id="ARBA00023136"/>
    </source>
</evidence>
<keyword evidence="5 14" id="KW-0812">Transmembrane</keyword>
<gene>
    <name evidence="16" type="ORF">BDV41DRAFT_564609</name>
</gene>
<organism evidence="16 17">
    <name type="scientific">Aspergillus transmontanensis</name>
    <dbReference type="NCBI Taxonomy" id="1034304"/>
    <lineage>
        <taxon>Eukaryota</taxon>
        <taxon>Fungi</taxon>
        <taxon>Dikarya</taxon>
        <taxon>Ascomycota</taxon>
        <taxon>Pezizomycotina</taxon>
        <taxon>Eurotiomycetes</taxon>
        <taxon>Eurotiomycetidae</taxon>
        <taxon>Eurotiales</taxon>
        <taxon>Aspergillaceae</taxon>
        <taxon>Aspergillus</taxon>
        <taxon>Aspergillus subgen. Circumdati</taxon>
    </lineage>
</organism>
<dbReference type="PRINTS" id="PR00075">
    <property type="entry name" value="FACDDSATRASE"/>
</dbReference>
<evidence type="ECO:0000313" key="16">
    <source>
        <dbReference type="EMBL" id="KAE8313088.1"/>
    </source>
</evidence>
<feature type="transmembrane region" description="Helical" evidence="14">
    <location>
        <begin position="145"/>
        <end position="172"/>
    </location>
</feature>
<dbReference type="AlphaFoldDB" id="A0A5N6VXS7"/>
<evidence type="ECO:0000256" key="9">
    <source>
        <dbReference type="ARBA" id="ARBA00023002"/>
    </source>
</evidence>
<evidence type="ECO:0000256" key="3">
    <source>
        <dbReference type="ARBA" id="ARBA00022516"/>
    </source>
</evidence>
<dbReference type="GO" id="GO:0006636">
    <property type="term" value="P:unsaturated fatty acid biosynthetic process"/>
    <property type="evidence" value="ECO:0007669"/>
    <property type="project" value="TreeGrafter"/>
</dbReference>
<evidence type="ECO:0000313" key="17">
    <source>
        <dbReference type="Proteomes" id="UP000325433"/>
    </source>
</evidence>
<evidence type="ECO:0000256" key="6">
    <source>
        <dbReference type="ARBA" id="ARBA00022723"/>
    </source>
</evidence>
<evidence type="ECO:0000256" key="10">
    <source>
        <dbReference type="ARBA" id="ARBA00023004"/>
    </source>
</evidence>
<evidence type="ECO:0000256" key="5">
    <source>
        <dbReference type="ARBA" id="ARBA00022692"/>
    </source>
</evidence>
<keyword evidence="6" id="KW-0479">Metal-binding</keyword>
<evidence type="ECO:0000256" key="8">
    <source>
        <dbReference type="ARBA" id="ARBA00022989"/>
    </source>
</evidence>
<keyword evidence="8 14" id="KW-1133">Transmembrane helix</keyword>
<dbReference type="SUPFAM" id="SSF52833">
    <property type="entry name" value="Thioredoxin-like"/>
    <property type="match status" value="1"/>
</dbReference>
<proteinExistence type="inferred from homology"/>
<comment type="subcellular location">
    <subcellularLocation>
        <location evidence="1">Membrane</location>
        <topology evidence="1">Multi-pass membrane protein</topology>
    </subcellularLocation>
</comment>
<keyword evidence="7" id="KW-0276">Fatty acid metabolism</keyword>
<dbReference type="GO" id="GO:0005789">
    <property type="term" value="C:endoplasmic reticulum membrane"/>
    <property type="evidence" value="ECO:0007669"/>
    <property type="project" value="TreeGrafter"/>
</dbReference>
<dbReference type="InterPro" id="IPR036400">
    <property type="entry name" value="Cyt_B5-like_heme/steroid_sf"/>
</dbReference>
<keyword evidence="4" id="KW-0349">Heme</keyword>
<dbReference type="GO" id="GO:0005506">
    <property type="term" value="F:iron ion binding"/>
    <property type="evidence" value="ECO:0007669"/>
    <property type="project" value="TreeGrafter"/>
</dbReference>
<dbReference type="SUPFAM" id="SSF55856">
    <property type="entry name" value="Cytochrome b5-like heme/steroid binding domain"/>
    <property type="match status" value="1"/>
</dbReference>
<dbReference type="InterPro" id="IPR015876">
    <property type="entry name" value="Acyl-CoA_DS"/>
</dbReference>
<keyword evidence="9" id="KW-0560">Oxidoreductase</keyword>
<dbReference type="Gene3D" id="3.10.120.10">
    <property type="entry name" value="Cytochrome b5-like heme/steroid binding domain"/>
    <property type="match status" value="1"/>
</dbReference>
<protein>
    <recommendedName>
        <fullName evidence="15">Cytochrome b5 heme-binding domain-containing protein</fullName>
    </recommendedName>
</protein>
<name>A0A5N6VXS7_9EURO</name>
<keyword evidence="11" id="KW-0443">Lipid metabolism</keyword>
<evidence type="ECO:0000256" key="4">
    <source>
        <dbReference type="ARBA" id="ARBA00022617"/>
    </source>
</evidence>
<dbReference type="PROSITE" id="PS50255">
    <property type="entry name" value="CYTOCHROME_B5_2"/>
    <property type="match status" value="1"/>
</dbReference>
<dbReference type="PRINTS" id="PR00363">
    <property type="entry name" value="CYTOCHROMEB5"/>
</dbReference>
<dbReference type="InterPro" id="IPR001199">
    <property type="entry name" value="Cyt_B5-like_heme/steroid-bd"/>
</dbReference>
<dbReference type="Pfam" id="PF00173">
    <property type="entry name" value="Cyt-b5"/>
    <property type="match status" value="1"/>
</dbReference>
<dbReference type="InterPro" id="IPR036249">
    <property type="entry name" value="Thioredoxin-like_sf"/>
</dbReference>
<dbReference type="PROSITE" id="PS00476">
    <property type="entry name" value="FATTY_ACID_DESATUR_1"/>
    <property type="match status" value="1"/>
</dbReference>
<dbReference type="Pfam" id="PF00487">
    <property type="entry name" value="FA_desaturase"/>
    <property type="match status" value="1"/>
</dbReference>
<dbReference type="CDD" id="cd03505">
    <property type="entry name" value="Delta9-FADS-like"/>
    <property type="match status" value="1"/>
</dbReference>
<keyword evidence="3" id="KW-0444">Lipid biosynthesis</keyword>
<dbReference type="GO" id="GO:0004768">
    <property type="term" value="F:stearoyl-CoA 9-desaturase activity"/>
    <property type="evidence" value="ECO:0007669"/>
    <property type="project" value="TreeGrafter"/>
</dbReference>
<accession>A0A5N6VXS7</accession>
<keyword evidence="17" id="KW-1185">Reference proteome</keyword>
<reference evidence="17" key="1">
    <citation type="submission" date="2019-04" db="EMBL/GenBank/DDBJ databases">
        <title>Friends and foes A comparative genomics studyof 23 Aspergillus species from section Flavi.</title>
        <authorList>
            <consortium name="DOE Joint Genome Institute"/>
            <person name="Kjaerbolling I."/>
            <person name="Vesth T."/>
            <person name="Frisvad J.C."/>
            <person name="Nybo J.L."/>
            <person name="Theobald S."/>
            <person name="Kildgaard S."/>
            <person name="Isbrandt T."/>
            <person name="Kuo A."/>
            <person name="Sato A."/>
            <person name="Lyhne E.K."/>
            <person name="Kogle M.E."/>
            <person name="Wiebenga A."/>
            <person name="Kun R.S."/>
            <person name="Lubbers R.J."/>
            <person name="Makela M.R."/>
            <person name="Barry K."/>
            <person name="Chovatia M."/>
            <person name="Clum A."/>
            <person name="Daum C."/>
            <person name="Haridas S."/>
            <person name="He G."/>
            <person name="LaButti K."/>
            <person name="Lipzen A."/>
            <person name="Mondo S."/>
            <person name="Riley R."/>
            <person name="Salamov A."/>
            <person name="Simmons B.A."/>
            <person name="Magnuson J.K."/>
            <person name="Henrissat B."/>
            <person name="Mortensen U.H."/>
            <person name="Larsen T.O."/>
            <person name="Devries R.P."/>
            <person name="Grigoriev I.V."/>
            <person name="Machida M."/>
            <person name="Baker S.E."/>
            <person name="Andersen M.R."/>
        </authorList>
    </citation>
    <scope>NUCLEOTIDE SEQUENCE [LARGE SCALE GENOMIC DNA]</scope>
    <source>
        <strain evidence="17">CBS 130015</strain>
    </source>
</reference>
<feature type="transmembrane region" description="Helical" evidence="14">
    <location>
        <begin position="6"/>
        <end position="27"/>
    </location>
</feature>
<dbReference type="SMART" id="SM01117">
    <property type="entry name" value="Cyt-b5"/>
    <property type="match status" value="1"/>
</dbReference>
<keyword evidence="12 14" id="KW-0472">Membrane</keyword>
<dbReference type="Gene3D" id="3.40.30.10">
    <property type="entry name" value="Glutaredoxin"/>
    <property type="match status" value="1"/>
</dbReference>